<dbReference type="SMART" id="SM00530">
    <property type="entry name" value="HTH_XRE"/>
    <property type="match status" value="1"/>
</dbReference>
<dbReference type="SUPFAM" id="SSF47413">
    <property type="entry name" value="lambda repressor-like DNA-binding domains"/>
    <property type="match status" value="1"/>
</dbReference>
<sequence length="93" mass="10936">MYVLKSLLKEVYIVKKQWKPVDSRLNELMHEYSVSIEDLVERTGLPKQRINDYVSGFKSNMNIGTAMTFADAIGCSIEELYVWNFKERRQLTK</sequence>
<dbReference type="InterPro" id="IPR010982">
    <property type="entry name" value="Lambda_DNA-bd_dom_sf"/>
</dbReference>
<accession>A0AAP1HAD0</accession>
<dbReference type="CDD" id="cd00093">
    <property type="entry name" value="HTH_XRE"/>
    <property type="match status" value="1"/>
</dbReference>
<reference evidence="2 3" key="1">
    <citation type="submission" date="2015-09" db="EMBL/GenBank/DDBJ databases">
        <title>Spore heat resistance.</title>
        <authorList>
            <person name="Boekhorst J."/>
            <person name="Berendsen E.M."/>
            <person name="Wells-Bennik M.H."/>
            <person name="Kuipers O.P."/>
        </authorList>
    </citation>
    <scope>NUCLEOTIDE SEQUENCE [LARGE SCALE GENOMIC DNA]</scope>
    <source>
        <strain evidence="2 3">B4122</strain>
    </source>
</reference>
<evidence type="ECO:0000313" key="3">
    <source>
        <dbReference type="Proteomes" id="UP000076442"/>
    </source>
</evidence>
<dbReference type="Proteomes" id="UP000076442">
    <property type="component" value="Unassembled WGS sequence"/>
</dbReference>
<proteinExistence type="predicted"/>
<evidence type="ECO:0000313" key="2">
    <source>
        <dbReference type="EMBL" id="KZD95349.1"/>
    </source>
</evidence>
<name>A0AAP1HAD0_BACIU</name>
<dbReference type="GO" id="GO:0003677">
    <property type="term" value="F:DNA binding"/>
    <property type="evidence" value="ECO:0007669"/>
    <property type="project" value="InterPro"/>
</dbReference>
<dbReference type="PROSITE" id="PS50943">
    <property type="entry name" value="HTH_CROC1"/>
    <property type="match status" value="1"/>
</dbReference>
<dbReference type="AlphaFoldDB" id="A0AAP1HAD0"/>
<dbReference type="Pfam" id="PF13443">
    <property type="entry name" value="HTH_26"/>
    <property type="match status" value="1"/>
</dbReference>
<dbReference type="Gene3D" id="1.10.260.40">
    <property type="entry name" value="lambda repressor-like DNA-binding domains"/>
    <property type="match status" value="1"/>
</dbReference>
<feature type="domain" description="HTH cro/C1-type" evidence="1">
    <location>
        <begin position="25"/>
        <end position="80"/>
    </location>
</feature>
<evidence type="ECO:0000259" key="1">
    <source>
        <dbReference type="PROSITE" id="PS50943"/>
    </source>
</evidence>
<comment type="caution">
    <text evidence="2">The sequence shown here is derived from an EMBL/GenBank/DDBJ whole genome shotgun (WGS) entry which is preliminary data.</text>
</comment>
<protein>
    <submittedName>
        <fullName evidence="2">YokH</fullName>
    </submittedName>
</protein>
<gene>
    <name evidence="2" type="ORF">B4122_0321</name>
</gene>
<dbReference type="InterPro" id="IPR001387">
    <property type="entry name" value="Cro/C1-type_HTH"/>
</dbReference>
<dbReference type="EMBL" id="LJZV01000001">
    <property type="protein sequence ID" value="KZD95349.1"/>
    <property type="molecule type" value="Genomic_DNA"/>
</dbReference>
<organism evidence="2 3">
    <name type="scientific">Bacillus subtilis</name>
    <dbReference type="NCBI Taxonomy" id="1423"/>
    <lineage>
        <taxon>Bacteria</taxon>
        <taxon>Bacillati</taxon>
        <taxon>Bacillota</taxon>
        <taxon>Bacilli</taxon>
        <taxon>Bacillales</taxon>
        <taxon>Bacillaceae</taxon>
        <taxon>Bacillus</taxon>
    </lineage>
</organism>